<dbReference type="AlphaFoldDB" id="A0A8G2HUD7"/>
<accession>A0A8G2HUD7</accession>
<feature type="signal peptide" evidence="1">
    <location>
        <begin position="1"/>
        <end position="25"/>
    </location>
</feature>
<reference evidence="2 3" key="1">
    <citation type="submission" date="2018-06" db="EMBL/GenBank/DDBJ databases">
        <authorList>
            <consortium name="Pathogen Informatics"/>
            <person name="Doyle S."/>
        </authorList>
    </citation>
    <scope>NUCLEOTIDE SEQUENCE [LARGE SCALE GENOMIC DNA]</scope>
    <source>
        <strain evidence="2 3">NCTC11819</strain>
    </source>
</reference>
<dbReference type="GeneID" id="93366532"/>
<dbReference type="EMBL" id="UGGQ01000006">
    <property type="protein sequence ID" value="STO16798.1"/>
    <property type="molecule type" value="Genomic_DNA"/>
</dbReference>
<proteinExistence type="predicted"/>
<sequence length="158" mass="16549">MTSINSSITVTCAVVVASSVLVACATSNPKDSTQDTAAAKARVSTPTPVGVHGDDYFAISDTVDTDACMEALFTGTLEIDDQGCLILRAEGERADKTVPLWPKGTVLSSDSVTLPDNTVLKIGNKVSLGGGSTKSEILLSKAKERCQINDVYVVCKHQ</sequence>
<dbReference type="Proteomes" id="UP000255284">
    <property type="component" value="Unassembled WGS sequence"/>
</dbReference>
<protein>
    <recommendedName>
        <fullName evidence="4">Lipoprotein</fullName>
    </recommendedName>
</protein>
<evidence type="ECO:0000313" key="3">
    <source>
        <dbReference type="Proteomes" id="UP000255284"/>
    </source>
</evidence>
<name>A0A8G2HUD7_9ACTO</name>
<evidence type="ECO:0000256" key="1">
    <source>
        <dbReference type="SAM" id="SignalP"/>
    </source>
</evidence>
<comment type="caution">
    <text evidence="2">The sequence shown here is derived from an EMBL/GenBank/DDBJ whole genome shotgun (WGS) entry which is preliminary data.</text>
</comment>
<evidence type="ECO:0000313" key="2">
    <source>
        <dbReference type="EMBL" id="STO16798.1"/>
    </source>
</evidence>
<evidence type="ECO:0008006" key="4">
    <source>
        <dbReference type="Google" id="ProtNLM"/>
    </source>
</evidence>
<organism evidence="2 3">
    <name type="scientific">Mobiluncus mulieris</name>
    <dbReference type="NCBI Taxonomy" id="2052"/>
    <lineage>
        <taxon>Bacteria</taxon>
        <taxon>Bacillati</taxon>
        <taxon>Actinomycetota</taxon>
        <taxon>Actinomycetes</taxon>
        <taxon>Actinomycetales</taxon>
        <taxon>Actinomycetaceae</taxon>
        <taxon>Mobiluncus</taxon>
    </lineage>
</organism>
<feature type="chain" id="PRO_5034454299" description="Lipoprotein" evidence="1">
    <location>
        <begin position="26"/>
        <end position="158"/>
    </location>
</feature>
<gene>
    <name evidence="2" type="ORF">NCTC11819_01374</name>
</gene>
<dbReference type="RefSeq" id="WP_244854271.1">
    <property type="nucleotide sequence ID" value="NZ_JABCUQ010000005.1"/>
</dbReference>
<keyword evidence="1" id="KW-0732">Signal</keyword>